<proteinExistence type="predicted"/>
<sequence>MGSTLCSVCKPDLEENQEYKQNIVDPWKSLLGLNFALSPSRAPREGLECGRVLCGVVEGKRAQRDERKTESQKRLSKSLKLTPSLEQDSQRLPPAPGRKRPLPEGAAARHSVVCMVPPVSLWDGG</sequence>
<evidence type="ECO:0000313" key="3">
    <source>
        <dbReference type="Proteomes" id="UP000028990"/>
    </source>
</evidence>
<dbReference type="EMBL" id="KN123420">
    <property type="protein sequence ID" value="KFO25058.1"/>
    <property type="molecule type" value="Genomic_DNA"/>
</dbReference>
<protein>
    <submittedName>
        <fullName evidence="2">Uncharacterized protein</fullName>
    </submittedName>
</protein>
<gene>
    <name evidence="2" type="ORF">H920_13549</name>
</gene>
<accession>A0A091D3G2</accession>
<dbReference type="AlphaFoldDB" id="A0A091D3G2"/>
<evidence type="ECO:0000313" key="2">
    <source>
        <dbReference type="EMBL" id="KFO25058.1"/>
    </source>
</evidence>
<name>A0A091D3G2_FUKDA</name>
<dbReference type="Proteomes" id="UP000028990">
    <property type="component" value="Unassembled WGS sequence"/>
</dbReference>
<feature type="compositionally biased region" description="Basic and acidic residues" evidence="1">
    <location>
        <begin position="60"/>
        <end position="73"/>
    </location>
</feature>
<feature type="region of interest" description="Disordered" evidence="1">
    <location>
        <begin position="60"/>
        <end position="109"/>
    </location>
</feature>
<evidence type="ECO:0000256" key="1">
    <source>
        <dbReference type="SAM" id="MobiDB-lite"/>
    </source>
</evidence>
<keyword evidence="3" id="KW-1185">Reference proteome</keyword>
<reference evidence="2 3" key="1">
    <citation type="submission" date="2013-11" db="EMBL/GenBank/DDBJ databases">
        <title>The Damaraland mole rat (Fukomys damarensis) genome and evolution of African mole rats.</title>
        <authorList>
            <person name="Gladyshev V.N."/>
            <person name="Fang X."/>
        </authorList>
    </citation>
    <scope>NUCLEOTIDE SEQUENCE [LARGE SCALE GENOMIC DNA]</scope>
    <source>
        <tissue evidence="2">Liver</tissue>
    </source>
</reference>
<organism evidence="2 3">
    <name type="scientific">Fukomys damarensis</name>
    <name type="common">Damaraland mole rat</name>
    <name type="synonym">Cryptomys damarensis</name>
    <dbReference type="NCBI Taxonomy" id="885580"/>
    <lineage>
        <taxon>Eukaryota</taxon>
        <taxon>Metazoa</taxon>
        <taxon>Chordata</taxon>
        <taxon>Craniata</taxon>
        <taxon>Vertebrata</taxon>
        <taxon>Euteleostomi</taxon>
        <taxon>Mammalia</taxon>
        <taxon>Eutheria</taxon>
        <taxon>Euarchontoglires</taxon>
        <taxon>Glires</taxon>
        <taxon>Rodentia</taxon>
        <taxon>Hystricomorpha</taxon>
        <taxon>Bathyergidae</taxon>
        <taxon>Fukomys</taxon>
    </lineage>
</organism>